<evidence type="ECO:0000256" key="4">
    <source>
        <dbReference type="ARBA" id="ARBA00023044"/>
    </source>
</evidence>
<dbReference type="InterPro" id="IPR010133">
    <property type="entry name" value="Bacteriocin_signal_seq"/>
</dbReference>
<keyword evidence="7" id="KW-1185">Reference proteome</keyword>
<accession>A0A434ADW9</accession>
<keyword evidence="4" id="KW-0588">Pheromone</keyword>
<name>A0A434ADW9_9BACT</name>
<dbReference type="AlphaFoldDB" id="A0A434ADW9"/>
<sequence>MKNFETLNTQDLQNIKGGYQDKSICEDIIV</sequence>
<comment type="function">
    <text evidence="1">Acts as a pheromone, induces cells to develop competence for genetic transformation.</text>
</comment>
<evidence type="ECO:0000313" key="6">
    <source>
        <dbReference type="EMBL" id="RUT72554.1"/>
    </source>
</evidence>
<dbReference type="NCBIfam" id="TIGR01847">
    <property type="entry name" value="bacteriocin_sig"/>
    <property type="match status" value="1"/>
</dbReference>
<reference evidence="6 7" key="1">
    <citation type="submission" date="2018-11" db="EMBL/GenBank/DDBJ databases">
        <title>Parancylomarina longa gen. nov., sp. nov., isolated from sediments of southern Okinawa.</title>
        <authorList>
            <person name="Fu T."/>
        </authorList>
    </citation>
    <scope>NUCLEOTIDE SEQUENCE [LARGE SCALE GENOMIC DNA]</scope>
    <source>
        <strain evidence="6 7">T3-2 S1-C</strain>
    </source>
</reference>
<evidence type="ECO:0000256" key="1">
    <source>
        <dbReference type="ARBA" id="ARBA00002667"/>
    </source>
</evidence>
<dbReference type="OrthoDB" id="1123295at2"/>
<comment type="caution">
    <text evidence="6">The sequence shown here is derived from an EMBL/GenBank/DDBJ whole genome shotgun (WGS) entry which is preliminary data.</text>
</comment>
<dbReference type="GO" id="GO:0005186">
    <property type="term" value="F:pheromone activity"/>
    <property type="evidence" value="ECO:0007669"/>
    <property type="project" value="InterPro"/>
</dbReference>
<dbReference type="Proteomes" id="UP000282985">
    <property type="component" value="Unassembled WGS sequence"/>
</dbReference>
<evidence type="ECO:0000256" key="3">
    <source>
        <dbReference type="ARBA" id="ARBA00022525"/>
    </source>
</evidence>
<evidence type="ECO:0000256" key="2">
    <source>
        <dbReference type="ARBA" id="ARBA00009039"/>
    </source>
</evidence>
<dbReference type="InterPro" id="IPR004288">
    <property type="entry name" value="Competence_ComC"/>
</dbReference>
<dbReference type="EMBL" id="RJJX01000332">
    <property type="protein sequence ID" value="RUT72554.1"/>
    <property type="molecule type" value="Genomic_DNA"/>
</dbReference>
<organism evidence="6 7">
    <name type="scientific">Ancylomarina longa</name>
    <dbReference type="NCBI Taxonomy" id="2487017"/>
    <lineage>
        <taxon>Bacteria</taxon>
        <taxon>Pseudomonadati</taxon>
        <taxon>Bacteroidota</taxon>
        <taxon>Bacteroidia</taxon>
        <taxon>Marinilabiliales</taxon>
        <taxon>Marinifilaceae</taxon>
        <taxon>Ancylomarina</taxon>
    </lineage>
</organism>
<protein>
    <submittedName>
        <fullName evidence="6">ComC/BlpC family peptide pheromone/bacteriocin</fullName>
    </submittedName>
</protein>
<keyword evidence="5" id="KW-0178">Competence</keyword>
<comment type="similarity">
    <text evidence="2">Belongs to the ComC family.</text>
</comment>
<keyword evidence="3" id="KW-0964">Secreted</keyword>
<evidence type="ECO:0000313" key="7">
    <source>
        <dbReference type="Proteomes" id="UP000282985"/>
    </source>
</evidence>
<evidence type="ECO:0000256" key="5">
    <source>
        <dbReference type="ARBA" id="ARBA00023287"/>
    </source>
</evidence>
<dbReference type="RefSeq" id="WP_127345130.1">
    <property type="nucleotide sequence ID" value="NZ_RJJX01000332.1"/>
</dbReference>
<gene>
    <name evidence="6" type="ORF">DLK05_17850</name>
</gene>
<proteinExistence type="inferred from homology"/>
<dbReference type="Pfam" id="PF03047">
    <property type="entry name" value="ComC"/>
    <property type="match status" value="1"/>
</dbReference>